<evidence type="ECO:0000313" key="14">
    <source>
        <dbReference type="EMBL" id="MBB5015803.1"/>
    </source>
</evidence>
<keyword evidence="4 8" id="KW-0812">Transmembrane</keyword>
<evidence type="ECO:0000256" key="4">
    <source>
        <dbReference type="ARBA" id="ARBA00022692"/>
    </source>
</evidence>
<comment type="subcellular location">
    <subcellularLocation>
        <location evidence="1 8">Cell outer membrane</location>
        <topology evidence="1 8">Multi-pass membrane protein</topology>
    </subcellularLocation>
</comment>
<evidence type="ECO:0000256" key="11">
    <source>
        <dbReference type="SAM" id="SignalP"/>
    </source>
</evidence>
<keyword evidence="5 9" id="KW-0798">TonB box</keyword>
<gene>
    <name evidence="14" type="ORF">HNQ58_001713</name>
</gene>
<dbReference type="Pfam" id="PF00593">
    <property type="entry name" value="TonB_dep_Rec_b-barrel"/>
    <property type="match status" value="1"/>
</dbReference>
<evidence type="ECO:0000256" key="10">
    <source>
        <dbReference type="SAM" id="MobiDB-lite"/>
    </source>
</evidence>
<evidence type="ECO:0000256" key="5">
    <source>
        <dbReference type="ARBA" id="ARBA00023077"/>
    </source>
</evidence>
<keyword evidence="11" id="KW-0732">Signal</keyword>
<keyword evidence="6 8" id="KW-0472">Membrane</keyword>
<dbReference type="GO" id="GO:0015344">
    <property type="term" value="F:siderophore uptake transmembrane transporter activity"/>
    <property type="evidence" value="ECO:0007669"/>
    <property type="project" value="TreeGrafter"/>
</dbReference>
<organism evidence="14 15">
    <name type="scientific">Rehaibacterium terrae</name>
    <dbReference type="NCBI Taxonomy" id="1341696"/>
    <lineage>
        <taxon>Bacteria</taxon>
        <taxon>Pseudomonadati</taxon>
        <taxon>Pseudomonadota</taxon>
        <taxon>Gammaproteobacteria</taxon>
        <taxon>Lysobacterales</taxon>
        <taxon>Lysobacteraceae</taxon>
        <taxon>Rehaibacterium</taxon>
    </lineage>
</organism>
<keyword evidence="7 8" id="KW-0998">Cell outer membrane</keyword>
<dbReference type="PANTHER" id="PTHR30069">
    <property type="entry name" value="TONB-DEPENDENT OUTER MEMBRANE RECEPTOR"/>
    <property type="match status" value="1"/>
</dbReference>
<evidence type="ECO:0000256" key="8">
    <source>
        <dbReference type="PROSITE-ProRule" id="PRU01360"/>
    </source>
</evidence>
<sequence>MNRKHLPLHPLAAALALTLTAPAHAGIAADAGDPHREAIRLDALIVTATPLQQSVEDLARPAEVLAGEALDAHKSNSLGETLSRLTGVQSSAFGPGVGRPVIRGLDGARVQVLANGLPALDASTVSADHANSIEPFLADQIEVLKGPATLLYGSGAIGGAVNVVDGRIPQRVPDTDSGLSGRAELRGNTVSDERTGMLRLDGGGGNFAFNASLLSRETDDFRIPVPAEAGHHFDDGHGHGERLENSAIRTKAASFGASLIGERGFIGASYSFFDTLYGVPGHAHGHDDDHDDHDDHDHDHDHHDEHEEDVRIDLRQKRVDVRGALYQPFAGHESLSFRLARNDYEHVELEDDEISTVFANKGTEGRIEAVHAELGGWRGAYGLQYGRRDFSAEGEEAFVPPSLSRDLGLFLLEERDFGAFKLELGGRLDRVKIDAEDEPTAKFDTASFSLAGKWRAGEDLHVLFGLDRAERAPTAEELYSDGPHLATRSFEIGDEDLDTEVANRIELGLHWHHGRFDAKASAYHTRFSDFIYLADTGEEEDHLPVRQWTQADARFNGIEAEATVRLAENAQGTWDLRLFGDAVRGRLRDGGGDLPRIPAARLGADLRWELGGWRASLGAVRHARQDRVADFEDASAGYTLVDAHLAYHWDVGNVGWEVFLDGTNLTDREARPHTSLLKDLAPLPGRAIAFGIRALF</sequence>
<feature type="domain" description="TonB-dependent receptor plug" evidence="13">
    <location>
        <begin position="55"/>
        <end position="160"/>
    </location>
</feature>
<dbReference type="InterPro" id="IPR000531">
    <property type="entry name" value="Beta-barrel_TonB"/>
</dbReference>
<keyword evidence="14" id="KW-0675">Receptor</keyword>
<dbReference type="Proteomes" id="UP000519004">
    <property type="component" value="Unassembled WGS sequence"/>
</dbReference>
<dbReference type="InterPro" id="IPR039426">
    <property type="entry name" value="TonB-dep_rcpt-like"/>
</dbReference>
<evidence type="ECO:0000256" key="3">
    <source>
        <dbReference type="ARBA" id="ARBA00022452"/>
    </source>
</evidence>
<dbReference type="Gene3D" id="2.40.170.20">
    <property type="entry name" value="TonB-dependent receptor, beta-barrel domain"/>
    <property type="match status" value="1"/>
</dbReference>
<dbReference type="GO" id="GO:0044718">
    <property type="term" value="P:siderophore transmembrane transport"/>
    <property type="evidence" value="ECO:0007669"/>
    <property type="project" value="TreeGrafter"/>
</dbReference>
<protein>
    <submittedName>
        <fullName evidence="14">Iron complex outermembrane receptor protein</fullName>
    </submittedName>
</protein>
<evidence type="ECO:0000256" key="2">
    <source>
        <dbReference type="ARBA" id="ARBA00022448"/>
    </source>
</evidence>
<name>A0A7W7Y0F0_9GAMM</name>
<dbReference type="PROSITE" id="PS52016">
    <property type="entry name" value="TONB_DEPENDENT_REC_3"/>
    <property type="match status" value="1"/>
</dbReference>
<evidence type="ECO:0000256" key="7">
    <source>
        <dbReference type="ARBA" id="ARBA00023237"/>
    </source>
</evidence>
<comment type="similarity">
    <text evidence="8 9">Belongs to the TonB-dependent receptor family.</text>
</comment>
<accession>A0A7W7Y0F0</accession>
<dbReference type="PANTHER" id="PTHR30069:SF40">
    <property type="entry name" value="TONB-DEPENDENT RECEPTOR NMB0964-RELATED"/>
    <property type="match status" value="1"/>
</dbReference>
<dbReference type="GO" id="GO:0009279">
    <property type="term" value="C:cell outer membrane"/>
    <property type="evidence" value="ECO:0007669"/>
    <property type="project" value="UniProtKB-SubCell"/>
</dbReference>
<evidence type="ECO:0000256" key="9">
    <source>
        <dbReference type="RuleBase" id="RU003357"/>
    </source>
</evidence>
<feature type="domain" description="TonB-dependent receptor-like beta-barrel" evidence="12">
    <location>
        <begin position="269"/>
        <end position="665"/>
    </location>
</feature>
<dbReference type="InterPro" id="IPR036942">
    <property type="entry name" value="Beta-barrel_TonB_sf"/>
</dbReference>
<feature type="signal peptide" evidence="11">
    <location>
        <begin position="1"/>
        <end position="25"/>
    </location>
</feature>
<proteinExistence type="inferred from homology"/>
<keyword evidence="15" id="KW-1185">Reference proteome</keyword>
<feature type="chain" id="PRO_5031379336" evidence="11">
    <location>
        <begin position="26"/>
        <end position="696"/>
    </location>
</feature>
<dbReference type="Gene3D" id="2.170.130.10">
    <property type="entry name" value="TonB-dependent receptor, plug domain"/>
    <property type="match status" value="1"/>
</dbReference>
<dbReference type="Pfam" id="PF07715">
    <property type="entry name" value="Plug"/>
    <property type="match status" value="1"/>
</dbReference>
<comment type="caution">
    <text evidence="14">The sequence shown here is derived from an EMBL/GenBank/DDBJ whole genome shotgun (WGS) entry which is preliminary data.</text>
</comment>
<dbReference type="EMBL" id="JACHHX010000011">
    <property type="protein sequence ID" value="MBB5015803.1"/>
    <property type="molecule type" value="Genomic_DNA"/>
</dbReference>
<dbReference type="AlphaFoldDB" id="A0A7W7Y0F0"/>
<keyword evidence="3 8" id="KW-1134">Transmembrane beta strand</keyword>
<evidence type="ECO:0000259" key="13">
    <source>
        <dbReference type="Pfam" id="PF07715"/>
    </source>
</evidence>
<evidence type="ECO:0000256" key="6">
    <source>
        <dbReference type="ARBA" id="ARBA00023136"/>
    </source>
</evidence>
<dbReference type="SUPFAM" id="SSF56935">
    <property type="entry name" value="Porins"/>
    <property type="match status" value="1"/>
</dbReference>
<reference evidence="14 15" key="1">
    <citation type="submission" date="2020-08" db="EMBL/GenBank/DDBJ databases">
        <title>Genomic Encyclopedia of Type Strains, Phase IV (KMG-IV): sequencing the most valuable type-strain genomes for metagenomic binning, comparative biology and taxonomic classification.</title>
        <authorList>
            <person name="Goeker M."/>
        </authorList>
    </citation>
    <scope>NUCLEOTIDE SEQUENCE [LARGE SCALE GENOMIC DNA]</scope>
    <source>
        <strain evidence="14 15">DSM 25897</strain>
    </source>
</reference>
<evidence type="ECO:0000259" key="12">
    <source>
        <dbReference type="Pfam" id="PF00593"/>
    </source>
</evidence>
<keyword evidence="2 8" id="KW-0813">Transport</keyword>
<evidence type="ECO:0000313" key="15">
    <source>
        <dbReference type="Proteomes" id="UP000519004"/>
    </source>
</evidence>
<dbReference type="RefSeq" id="WP_183948480.1">
    <property type="nucleotide sequence ID" value="NZ_JACHHX010000011.1"/>
</dbReference>
<evidence type="ECO:0000256" key="1">
    <source>
        <dbReference type="ARBA" id="ARBA00004571"/>
    </source>
</evidence>
<feature type="region of interest" description="Disordered" evidence="10">
    <location>
        <begin position="284"/>
        <end position="309"/>
    </location>
</feature>
<dbReference type="InterPro" id="IPR012910">
    <property type="entry name" value="Plug_dom"/>
</dbReference>
<dbReference type="InterPro" id="IPR037066">
    <property type="entry name" value="Plug_dom_sf"/>
</dbReference>